<reference evidence="5" key="1">
    <citation type="journal article" date="2016" name="Environ. Microbiol.">
        <title>Genomic resolution of a cold subsurface aquifer community provides metabolic insights for novel microbes adapted to high CO concentrations.</title>
        <authorList>
            <person name="Probst A.J."/>
            <person name="Castelle C.J."/>
            <person name="Singh A."/>
            <person name="Brown C.T."/>
            <person name="Anantharaman K."/>
            <person name="Sharon I."/>
            <person name="Hug L.A."/>
            <person name="Burstein D."/>
            <person name="Emerson J.B."/>
            <person name="Thomas B.C."/>
            <person name="Banfield J.F."/>
        </authorList>
    </citation>
    <scope>NUCLEOTIDE SEQUENCE [LARGE SCALE GENOMIC DNA]</scope>
    <source>
        <strain evidence="5">CG1_02_38_13</strain>
    </source>
</reference>
<dbReference type="PANTHER" id="PTHR47670">
    <property type="entry name" value="ADENYLYLSULFATASE HINT3"/>
    <property type="match status" value="1"/>
</dbReference>
<accession>A0A1J4U1M9</accession>
<dbReference type="PRINTS" id="PR00332">
    <property type="entry name" value="HISTRIAD"/>
</dbReference>
<dbReference type="InterPro" id="IPR039384">
    <property type="entry name" value="HINT"/>
</dbReference>
<dbReference type="InterPro" id="IPR001310">
    <property type="entry name" value="Histidine_triad_HIT"/>
</dbReference>
<comment type="caution">
    <text evidence="5">The sequence shown here is derived from an EMBL/GenBank/DDBJ whole genome shotgun (WGS) entry which is preliminary data.</text>
</comment>
<name>A0A1J4U1M9_9BACT</name>
<organism evidence="5 6">
    <name type="scientific">Candidatus Kuenenbacteria bacterium CG1_02_38_13</name>
    <dbReference type="NCBI Taxonomy" id="1805235"/>
    <lineage>
        <taxon>Bacteria</taxon>
        <taxon>Candidatus Kueneniibacteriota</taxon>
    </lineage>
</organism>
<protein>
    <submittedName>
        <fullName evidence="5">HIT family protein</fullName>
    </submittedName>
</protein>
<dbReference type="Proteomes" id="UP000182465">
    <property type="component" value="Unassembled WGS sequence"/>
</dbReference>
<dbReference type="PANTHER" id="PTHR47670:SF1">
    <property type="entry name" value="ADENYLYLSULFATASE HINT3"/>
    <property type="match status" value="1"/>
</dbReference>
<sequence length="136" mass="15457">MDCIFCKIIKGEIPAAKIYEDNNFLAFLDISPVNKGHTLVVPKEHYENLMETPDELVRDLWVVVKKVALAVKKTVKADGLNFCANNGQAAGQIIFHTHIHVIPRFTSDHFKNWPNQKYNNGEIEKVAEEIGKKLKN</sequence>
<dbReference type="GO" id="GO:0009150">
    <property type="term" value="P:purine ribonucleotide metabolic process"/>
    <property type="evidence" value="ECO:0007669"/>
    <property type="project" value="TreeGrafter"/>
</dbReference>
<dbReference type="InterPro" id="IPR019808">
    <property type="entry name" value="Histidine_triad_CS"/>
</dbReference>
<dbReference type="Gene3D" id="3.30.428.10">
    <property type="entry name" value="HIT-like"/>
    <property type="match status" value="1"/>
</dbReference>
<evidence type="ECO:0000256" key="2">
    <source>
        <dbReference type="PIRSR" id="PIRSR601310-3"/>
    </source>
</evidence>
<dbReference type="PROSITE" id="PS51084">
    <property type="entry name" value="HIT_2"/>
    <property type="match status" value="1"/>
</dbReference>
<dbReference type="SUPFAM" id="SSF54197">
    <property type="entry name" value="HIT-like"/>
    <property type="match status" value="1"/>
</dbReference>
<gene>
    <name evidence="5" type="ORF">AUJ29_01645</name>
</gene>
<dbReference type="PROSITE" id="PS00892">
    <property type="entry name" value="HIT_1"/>
    <property type="match status" value="1"/>
</dbReference>
<feature type="domain" description="HIT" evidence="4">
    <location>
        <begin position="4"/>
        <end position="111"/>
    </location>
</feature>
<evidence type="ECO:0000256" key="3">
    <source>
        <dbReference type="PROSITE-ProRule" id="PRU00464"/>
    </source>
</evidence>
<dbReference type="InterPro" id="IPR011146">
    <property type="entry name" value="HIT-like"/>
</dbReference>
<dbReference type="AlphaFoldDB" id="A0A1J4U1M9"/>
<dbReference type="InterPro" id="IPR036265">
    <property type="entry name" value="HIT-like_sf"/>
</dbReference>
<evidence type="ECO:0000313" key="6">
    <source>
        <dbReference type="Proteomes" id="UP000182465"/>
    </source>
</evidence>
<feature type="active site" description="Tele-AMP-histidine intermediate" evidence="1">
    <location>
        <position position="98"/>
    </location>
</feature>
<evidence type="ECO:0000256" key="1">
    <source>
        <dbReference type="PIRSR" id="PIRSR601310-1"/>
    </source>
</evidence>
<evidence type="ECO:0000313" key="5">
    <source>
        <dbReference type="EMBL" id="OIO17289.1"/>
    </source>
</evidence>
<dbReference type="GO" id="GO:0006790">
    <property type="term" value="P:sulfur compound metabolic process"/>
    <property type="evidence" value="ECO:0007669"/>
    <property type="project" value="TreeGrafter"/>
</dbReference>
<dbReference type="Pfam" id="PF01230">
    <property type="entry name" value="HIT"/>
    <property type="match status" value="1"/>
</dbReference>
<proteinExistence type="predicted"/>
<dbReference type="CDD" id="cd01277">
    <property type="entry name" value="HINT_subgroup"/>
    <property type="match status" value="1"/>
</dbReference>
<feature type="short sequence motif" description="Histidine triad motif" evidence="2 3">
    <location>
        <begin position="96"/>
        <end position="100"/>
    </location>
</feature>
<dbReference type="EMBL" id="MNVB01000035">
    <property type="protein sequence ID" value="OIO17289.1"/>
    <property type="molecule type" value="Genomic_DNA"/>
</dbReference>
<evidence type="ECO:0000259" key="4">
    <source>
        <dbReference type="PROSITE" id="PS51084"/>
    </source>
</evidence>
<dbReference type="GO" id="GO:0047627">
    <property type="term" value="F:adenylylsulfatase activity"/>
    <property type="evidence" value="ECO:0007669"/>
    <property type="project" value="TreeGrafter"/>
</dbReference>